<evidence type="ECO:0000259" key="3">
    <source>
        <dbReference type="PROSITE" id="PS50158"/>
    </source>
</evidence>
<evidence type="ECO:0000313" key="5">
    <source>
        <dbReference type="Proteomes" id="UP001165121"/>
    </source>
</evidence>
<reference evidence="4" key="1">
    <citation type="submission" date="2023-04" db="EMBL/GenBank/DDBJ databases">
        <title>Phytophthora fragariaefolia NBRC 109709.</title>
        <authorList>
            <person name="Ichikawa N."/>
            <person name="Sato H."/>
            <person name="Tonouchi N."/>
        </authorList>
    </citation>
    <scope>NUCLEOTIDE SEQUENCE</scope>
    <source>
        <strain evidence="4">NBRC 109709</strain>
    </source>
</reference>
<dbReference type="AlphaFoldDB" id="A0A9W7D6X3"/>
<evidence type="ECO:0000256" key="2">
    <source>
        <dbReference type="SAM" id="MobiDB-lite"/>
    </source>
</evidence>
<accession>A0A9W7D6X3</accession>
<dbReference type="GO" id="GO:0003676">
    <property type="term" value="F:nucleic acid binding"/>
    <property type="evidence" value="ECO:0007669"/>
    <property type="project" value="InterPro"/>
</dbReference>
<evidence type="ECO:0000256" key="1">
    <source>
        <dbReference type="PROSITE-ProRule" id="PRU00047"/>
    </source>
</evidence>
<dbReference type="SMART" id="SM00343">
    <property type="entry name" value="ZnF_C2HC"/>
    <property type="match status" value="2"/>
</dbReference>
<feature type="compositionally biased region" description="Low complexity" evidence="2">
    <location>
        <begin position="154"/>
        <end position="171"/>
    </location>
</feature>
<dbReference type="GO" id="GO:0008270">
    <property type="term" value="F:zinc ion binding"/>
    <property type="evidence" value="ECO:0007669"/>
    <property type="project" value="UniProtKB-KW"/>
</dbReference>
<feature type="compositionally biased region" description="Acidic residues" evidence="2">
    <location>
        <begin position="138"/>
        <end position="151"/>
    </location>
</feature>
<proteinExistence type="predicted"/>
<name>A0A9W7D6X3_9STRA</name>
<keyword evidence="1" id="KW-0863">Zinc-finger</keyword>
<protein>
    <submittedName>
        <fullName evidence="4">Unnamed protein product</fullName>
    </submittedName>
</protein>
<keyword evidence="5" id="KW-1185">Reference proteome</keyword>
<feature type="compositionally biased region" description="Polar residues" evidence="2">
    <location>
        <begin position="366"/>
        <end position="376"/>
    </location>
</feature>
<dbReference type="Pfam" id="PF00098">
    <property type="entry name" value="zf-CCHC"/>
    <property type="match status" value="1"/>
</dbReference>
<dbReference type="InterPro" id="IPR036875">
    <property type="entry name" value="Znf_CCHC_sf"/>
</dbReference>
<dbReference type="InterPro" id="IPR001878">
    <property type="entry name" value="Znf_CCHC"/>
</dbReference>
<dbReference type="Proteomes" id="UP001165121">
    <property type="component" value="Unassembled WGS sequence"/>
</dbReference>
<feature type="region of interest" description="Disordered" evidence="2">
    <location>
        <begin position="56"/>
        <end position="197"/>
    </location>
</feature>
<keyword evidence="1" id="KW-0862">Zinc</keyword>
<dbReference type="EMBL" id="BSXT01003632">
    <property type="protein sequence ID" value="GMF54885.1"/>
    <property type="molecule type" value="Genomic_DNA"/>
</dbReference>
<dbReference type="OrthoDB" id="8026949at2759"/>
<dbReference type="PROSITE" id="PS50158">
    <property type="entry name" value="ZF_CCHC"/>
    <property type="match status" value="1"/>
</dbReference>
<feature type="region of interest" description="Disordered" evidence="2">
    <location>
        <begin position="350"/>
        <end position="376"/>
    </location>
</feature>
<feature type="compositionally biased region" description="Basic residues" evidence="2">
    <location>
        <begin position="298"/>
        <end position="309"/>
    </location>
</feature>
<feature type="region of interest" description="Disordered" evidence="2">
    <location>
        <begin position="298"/>
        <end position="333"/>
    </location>
</feature>
<dbReference type="Gene3D" id="4.10.60.10">
    <property type="entry name" value="Zinc finger, CCHC-type"/>
    <property type="match status" value="1"/>
</dbReference>
<evidence type="ECO:0000313" key="4">
    <source>
        <dbReference type="EMBL" id="GMF54885.1"/>
    </source>
</evidence>
<feature type="domain" description="CCHC-type" evidence="3">
    <location>
        <begin position="243"/>
        <end position="256"/>
    </location>
</feature>
<sequence>MVCATSPGGQPHTRRAKAKMLSLSLLAARARLLRAPAASRCVSVAARSVFHHAAPVSAPRARFQAPQSRLFSSVDGPRDDEEGDERRTDELQDDSQQDEPINGEVSPLERLMQHSQQFRVDVDLDDDDEDGAGRGQDDEQDDEQDEQDDDPFASSWQPESSSSSRTSGSSSRPAAFKRNTFRRRGASDRQSQLGKKAVSRLLEKDTDELDYEAELEGVWGEEEIRQRKFHQHLRREEDRDHVCVNCGERGHRARNCLVPRICSNCGNLGHSVNQCRYRKSPQSIDEFLMHEEDIQKRRRKSWKLRKKAARAAEDPNMPRPKDMPVSNFNKRNESLRKELDAELDAYADLLEEQDRKRKEHKKNQSKDGNSSTPVEQ</sequence>
<dbReference type="SUPFAM" id="SSF57756">
    <property type="entry name" value="Retrovirus zinc finger-like domains"/>
    <property type="match status" value="1"/>
</dbReference>
<organism evidence="4 5">
    <name type="scientific">Phytophthora fragariaefolia</name>
    <dbReference type="NCBI Taxonomy" id="1490495"/>
    <lineage>
        <taxon>Eukaryota</taxon>
        <taxon>Sar</taxon>
        <taxon>Stramenopiles</taxon>
        <taxon>Oomycota</taxon>
        <taxon>Peronosporomycetes</taxon>
        <taxon>Peronosporales</taxon>
        <taxon>Peronosporaceae</taxon>
        <taxon>Phytophthora</taxon>
    </lineage>
</organism>
<gene>
    <name evidence="4" type="ORF">Pfra01_002296300</name>
</gene>
<keyword evidence="1" id="KW-0479">Metal-binding</keyword>
<comment type="caution">
    <text evidence="4">The sequence shown here is derived from an EMBL/GenBank/DDBJ whole genome shotgun (WGS) entry which is preliminary data.</text>
</comment>